<accession>A0A2U3DQY3</accession>
<comment type="caution">
    <text evidence="1">The sequence shown here is derived from an EMBL/GenBank/DDBJ whole genome shotgun (WGS) entry which is preliminary data.</text>
</comment>
<protein>
    <submittedName>
        <fullName evidence="1">Uncharacterized protein</fullName>
    </submittedName>
</protein>
<organism evidence="1 2">
    <name type="scientific">Purpureocillium lilacinum</name>
    <name type="common">Paecilomyces lilacinus</name>
    <dbReference type="NCBI Taxonomy" id="33203"/>
    <lineage>
        <taxon>Eukaryota</taxon>
        <taxon>Fungi</taxon>
        <taxon>Dikarya</taxon>
        <taxon>Ascomycota</taxon>
        <taxon>Pezizomycotina</taxon>
        <taxon>Sordariomycetes</taxon>
        <taxon>Hypocreomycetidae</taxon>
        <taxon>Hypocreales</taxon>
        <taxon>Ophiocordycipitaceae</taxon>
        <taxon>Purpureocillium</taxon>
    </lineage>
</organism>
<proteinExistence type="predicted"/>
<evidence type="ECO:0000313" key="2">
    <source>
        <dbReference type="Proteomes" id="UP000245956"/>
    </source>
</evidence>
<reference evidence="1 2" key="1">
    <citation type="journal article" date="2016" name="Front. Microbiol.">
        <title>Genome and transcriptome sequences reveal the specific parasitism of the nematophagous Purpureocillium lilacinum 36-1.</title>
        <authorList>
            <person name="Xie J."/>
            <person name="Li S."/>
            <person name="Mo C."/>
            <person name="Xiao X."/>
            <person name="Peng D."/>
            <person name="Wang G."/>
            <person name="Xiao Y."/>
        </authorList>
    </citation>
    <scope>NUCLEOTIDE SEQUENCE [LARGE SCALE GENOMIC DNA]</scope>
    <source>
        <strain evidence="1 2">36-1</strain>
    </source>
</reference>
<sequence length="109" mass="11670">MANSPVIALPLSSRAPPLHRRPGAGLGSFATDDTVLKAIRDSLVDNLAFICPLTEIDNLTTRLRSCTKLREAILQPTRALTPSSKAPALSKGAKIEESMEASFFARHGT</sequence>
<gene>
    <name evidence="1" type="ORF">PCL_08682</name>
</gene>
<name>A0A2U3DQY3_PURLI</name>
<dbReference type="Proteomes" id="UP000245956">
    <property type="component" value="Unassembled WGS sequence"/>
</dbReference>
<dbReference type="EMBL" id="LCWV01000049">
    <property type="protein sequence ID" value="PWI64673.1"/>
    <property type="molecule type" value="Genomic_DNA"/>
</dbReference>
<evidence type="ECO:0000313" key="1">
    <source>
        <dbReference type="EMBL" id="PWI64673.1"/>
    </source>
</evidence>
<dbReference type="AlphaFoldDB" id="A0A2U3DQY3"/>